<accession>G9X2J1</accession>
<comment type="caution">
    <text evidence="2">The sequence shown here is derived from an EMBL/GenBank/DDBJ whole genome shotgun (WGS) entry which is preliminary data.</text>
</comment>
<organism evidence="2 3">
    <name type="scientific">Peptoanaerobacter stomatis</name>
    <dbReference type="NCBI Taxonomy" id="796937"/>
    <lineage>
        <taxon>Bacteria</taxon>
        <taxon>Bacillati</taxon>
        <taxon>Bacillota</taxon>
        <taxon>Clostridia</taxon>
        <taxon>Peptostreptococcales</taxon>
        <taxon>Filifactoraceae</taxon>
        <taxon>Peptoanaerobacter</taxon>
    </lineage>
</organism>
<evidence type="ECO:0008006" key="4">
    <source>
        <dbReference type="Google" id="ProtNLM"/>
    </source>
</evidence>
<evidence type="ECO:0000256" key="1">
    <source>
        <dbReference type="SAM" id="Phobius"/>
    </source>
</evidence>
<name>G9X2J1_9FIRM</name>
<sequence length="119" mass="13593">MNNIFNSDTVLAILITLGFAITVVVMKKTKFKFDYYSELKMALLLASISFKDIKLKKLADICMTIVIALEKTNKTAQEKKAIAMKEVMKELHEKMNLKLDEEIVSIIIDIAVSYMQNEK</sequence>
<dbReference type="HOGENOM" id="CLU_2094535_0_0_9"/>
<dbReference type="BioCyc" id="EBAC796937-HMP:GMGH-600-MONOMER"/>
<protein>
    <recommendedName>
        <fullName evidence="4">Phage holin, LL-H family</fullName>
    </recommendedName>
</protein>
<feature type="transmembrane region" description="Helical" evidence="1">
    <location>
        <begin position="6"/>
        <end position="26"/>
    </location>
</feature>
<gene>
    <name evidence="2" type="ORF">HMPREF9629_00598</name>
</gene>
<evidence type="ECO:0000313" key="2">
    <source>
        <dbReference type="EMBL" id="EHL11061.1"/>
    </source>
</evidence>
<keyword evidence="1" id="KW-0472">Membrane</keyword>
<evidence type="ECO:0000313" key="3">
    <source>
        <dbReference type="Proteomes" id="UP000006437"/>
    </source>
</evidence>
<dbReference type="EMBL" id="AFZE01000056">
    <property type="protein sequence ID" value="EHL11061.1"/>
    <property type="molecule type" value="Genomic_DNA"/>
</dbReference>
<proteinExistence type="predicted"/>
<reference evidence="2 3" key="1">
    <citation type="submission" date="2011-08" db="EMBL/GenBank/DDBJ databases">
        <title>The Genome Sequence of Eubacteriaceae bacterium ACC19a.</title>
        <authorList>
            <consortium name="The Broad Institute Genome Sequencing Platform"/>
            <person name="Earl A."/>
            <person name="Ward D."/>
            <person name="Feldgarden M."/>
            <person name="Gevers D."/>
            <person name="Sizova M."/>
            <person name="Hazen A."/>
            <person name="Epstein S."/>
            <person name="Young S.K."/>
            <person name="Zeng Q."/>
            <person name="Gargeya S."/>
            <person name="Fitzgerald M."/>
            <person name="Haas B."/>
            <person name="Abouelleil A."/>
            <person name="Alvarado L."/>
            <person name="Arachchi H.M."/>
            <person name="Berlin A."/>
            <person name="Brown A."/>
            <person name="Chapman S.B."/>
            <person name="Chen Z."/>
            <person name="Dunbar C."/>
            <person name="Freedman E."/>
            <person name="Gearin G."/>
            <person name="Gellesch M."/>
            <person name="Goldberg J."/>
            <person name="Griggs A."/>
            <person name="Gujja S."/>
            <person name="Heiman D."/>
            <person name="Howarth C."/>
            <person name="Larson L."/>
            <person name="Lui A."/>
            <person name="MacDonald P.J.P."/>
            <person name="Montmayeur A."/>
            <person name="Murphy C."/>
            <person name="Neiman D."/>
            <person name="Pearson M."/>
            <person name="Priest M."/>
            <person name="Roberts A."/>
            <person name="Saif S."/>
            <person name="Shea T."/>
            <person name="Shenoy N."/>
            <person name="Sisk P."/>
            <person name="Stolte C."/>
            <person name="Sykes S."/>
            <person name="Wortman J."/>
            <person name="Nusbaum C."/>
            <person name="Birren B."/>
        </authorList>
    </citation>
    <scope>NUCLEOTIDE SEQUENCE [LARGE SCALE GENOMIC DNA]</scope>
    <source>
        <strain evidence="2 3">ACC19a</strain>
    </source>
</reference>
<dbReference type="Proteomes" id="UP000006437">
    <property type="component" value="Unassembled WGS sequence"/>
</dbReference>
<dbReference type="RefSeq" id="WP_009524834.1">
    <property type="nucleotide sequence ID" value="NZ_JH414548.1"/>
</dbReference>
<keyword evidence="1" id="KW-1133">Transmembrane helix</keyword>
<dbReference type="AlphaFoldDB" id="G9X2J1"/>
<keyword evidence="1" id="KW-0812">Transmembrane</keyword>